<evidence type="ECO:0008006" key="5">
    <source>
        <dbReference type="Google" id="ProtNLM"/>
    </source>
</evidence>
<evidence type="ECO:0000313" key="2">
    <source>
        <dbReference type="EMBL" id="RGD77550.1"/>
    </source>
</evidence>
<dbReference type="EMBL" id="QUSK01000005">
    <property type="protein sequence ID" value="RGD77550.1"/>
    <property type="molecule type" value="Genomic_DNA"/>
</dbReference>
<gene>
    <name evidence="2" type="ORF">DXC78_03345</name>
    <name evidence="1" type="ORF">HF861_06575</name>
</gene>
<dbReference type="Proteomes" id="UP000260721">
    <property type="component" value="Unassembled WGS sequence"/>
</dbReference>
<dbReference type="EMBL" id="JABAFR010000013">
    <property type="protein sequence ID" value="NME44550.1"/>
    <property type="molecule type" value="Genomic_DNA"/>
</dbReference>
<evidence type="ECO:0000313" key="3">
    <source>
        <dbReference type="Proteomes" id="UP000260721"/>
    </source>
</evidence>
<name>A0A3E3E863_9FIRM</name>
<dbReference type="AlphaFoldDB" id="A0A3E3E863"/>
<reference evidence="1 4" key="2">
    <citation type="submission" date="2020-04" db="EMBL/GenBank/DDBJ databases">
        <authorList>
            <person name="Hitch T.C.A."/>
            <person name="Wylensek D."/>
            <person name="Clavel T."/>
        </authorList>
    </citation>
    <scope>NUCLEOTIDE SEQUENCE [LARGE SCALE GENOMIC DNA]</scope>
    <source>
        <strain evidence="1 4">BSM-383-APC-22F</strain>
    </source>
</reference>
<sequence length="231" mass="26673">MVSKLVLKHDVAFKTVFGSDDEKNQIVLCSLLYALLGKKVKFVQITDNRFIDNSKSCVNLVAQLQSGRKVIVELEMVNPREDIMYEMMLDLYAIYGNQELKGDELDLGLKSSYKIGIADFVVDPDFEGLLTEFDLRNKKGQPLGRDLEIIVLKIIQLVKVPVMDPDQMSLLQKWCFFIKYYADDKKQDIIQELIRLEEGIAMADKIINRMDSKVIEKLNKDYFKNIETCKM</sequence>
<protein>
    <recommendedName>
        <fullName evidence="5">Rpn family recombination-promoting nuclease/putative transposase</fullName>
    </recommendedName>
</protein>
<evidence type="ECO:0000313" key="1">
    <source>
        <dbReference type="EMBL" id="NME44550.1"/>
    </source>
</evidence>
<reference evidence="2 3" key="1">
    <citation type="submission" date="2018-08" db="EMBL/GenBank/DDBJ databases">
        <title>A genome reference for cultivated species of the human gut microbiota.</title>
        <authorList>
            <person name="Zou Y."/>
            <person name="Xue W."/>
            <person name="Luo G."/>
        </authorList>
    </citation>
    <scope>NUCLEOTIDE SEQUENCE [LARGE SCALE GENOMIC DNA]</scope>
    <source>
        <strain evidence="2 3">TF08-11</strain>
    </source>
</reference>
<organism evidence="2 3">
    <name type="scientific">Faecalicoccus pleomorphus</name>
    <dbReference type="NCBI Taxonomy" id="1323"/>
    <lineage>
        <taxon>Bacteria</taxon>
        <taxon>Bacillati</taxon>
        <taxon>Bacillota</taxon>
        <taxon>Erysipelotrichia</taxon>
        <taxon>Erysipelotrichales</taxon>
        <taxon>Erysipelotrichaceae</taxon>
        <taxon>Faecalicoccus</taxon>
    </lineage>
</organism>
<proteinExistence type="predicted"/>
<accession>A0A3E3E863</accession>
<dbReference type="RefSeq" id="WP_117445723.1">
    <property type="nucleotide sequence ID" value="NZ_CALCIP010000022.1"/>
</dbReference>
<dbReference type="Proteomes" id="UP000540014">
    <property type="component" value="Unassembled WGS sequence"/>
</dbReference>
<dbReference type="Pfam" id="PF12784">
    <property type="entry name" value="PDDEXK_2"/>
    <property type="match status" value="1"/>
</dbReference>
<evidence type="ECO:0000313" key="4">
    <source>
        <dbReference type="Proteomes" id="UP000540014"/>
    </source>
</evidence>
<comment type="caution">
    <text evidence="2">The sequence shown here is derived from an EMBL/GenBank/DDBJ whole genome shotgun (WGS) entry which is preliminary data.</text>
</comment>